<feature type="domain" description="BPP" evidence="1">
    <location>
        <begin position="32"/>
        <end position="363"/>
    </location>
</feature>
<dbReference type="InterPro" id="IPR003431">
    <property type="entry name" value="B-propeller_Phytase"/>
</dbReference>
<dbReference type="Proteomes" id="UP001324380">
    <property type="component" value="Chromosome"/>
</dbReference>
<accession>A0ABZ0TPG7</accession>
<evidence type="ECO:0000259" key="1">
    <source>
        <dbReference type="PROSITE" id="PS51662"/>
    </source>
</evidence>
<protein>
    <submittedName>
        <fullName evidence="2">Phytase</fullName>
    </submittedName>
</protein>
<dbReference type="PROSITE" id="PS51662">
    <property type="entry name" value="BP_PHYTASE"/>
    <property type="match status" value="1"/>
</dbReference>
<organism evidence="2 3">
    <name type="scientific">Mucilaginibacter sabulilitoris</name>
    <dbReference type="NCBI Taxonomy" id="1173583"/>
    <lineage>
        <taxon>Bacteria</taxon>
        <taxon>Pseudomonadati</taxon>
        <taxon>Bacteroidota</taxon>
        <taxon>Sphingobacteriia</taxon>
        <taxon>Sphingobacteriales</taxon>
        <taxon>Sphingobacteriaceae</taxon>
        <taxon>Mucilaginibacter</taxon>
    </lineage>
</organism>
<dbReference type="Gene3D" id="2.120.10.30">
    <property type="entry name" value="TolB, C-terminal domain"/>
    <property type="match status" value="1"/>
</dbReference>
<dbReference type="InterPro" id="IPR011042">
    <property type="entry name" value="6-blade_b-propeller_TolB-like"/>
</dbReference>
<sequence length="374" mass="41302">MSKLNNFLFAPLAIVLLNTACGQSQVRDDKQPAVPGITATAIKPAVITEPVLFDTDDPAIWINPANHAKSLIIGTDKNSEGALYVFDLQGKIIKDKVVRGLKRPNNVDLAYGLMLGGKPTDIAITTERMTHKLRIYSLPDMKPVDNGGIDVFVGETGFEYRDLMGISIYTSKAGKMYAVVGRKNGPKDGGYLWQYLLQDDGTGHVKATLVRKFGKYSGKKEIESIAVDNELGYIYYSDEQVGVRQYYADPEKGDKELAIFGTTGFKADHEGISIYKLTPTTGYILVSDQGANRFQIFSREGTAKNPFDHKLVKIANVEAHESDGSDVTATPLNDTFKHGIFVVMCNDKTFHYYRWEDIAGKELKVKADSAKLLP</sequence>
<proteinExistence type="predicted"/>
<gene>
    <name evidence="2" type="ORF">SNE25_05820</name>
</gene>
<evidence type="ECO:0000313" key="3">
    <source>
        <dbReference type="Proteomes" id="UP001324380"/>
    </source>
</evidence>
<evidence type="ECO:0000313" key="2">
    <source>
        <dbReference type="EMBL" id="WPU95040.1"/>
    </source>
</evidence>
<dbReference type="EMBL" id="CP139558">
    <property type="protein sequence ID" value="WPU95040.1"/>
    <property type="molecule type" value="Genomic_DNA"/>
</dbReference>
<name>A0ABZ0TPG7_9SPHI</name>
<dbReference type="Pfam" id="PF02333">
    <property type="entry name" value="Phytase"/>
    <property type="match status" value="1"/>
</dbReference>
<reference evidence="2 3" key="1">
    <citation type="submission" date="2023-11" db="EMBL/GenBank/DDBJ databases">
        <title>Analysis of the Genomes of Mucilaginibacter gossypii cycad 4 and M. sabulilitoris SNA2: microbes with the potential for plant growth promotion.</title>
        <authorList>
            <person name="Hirsch A.M."/>
            <person name="Humm E."/>
            <person name="Rubbi M."/>
            <person name="Del Vecchio G."/>
            <person name="Ha S.M."/>
            <person name="Pellegrini M."/>
            <person name="Gunsalus R.P."/>
        </authorList>
    </citation>
    <scope>NUCLEOTIDE SEQUENCE [LARGE SCALE GENOMIC DNA]</scope>
    <source>
        <strain evidence="2 3">SNA2</strain>
    </source>
</reference>
<dbReference type="RefSeq" id="WP_321564152.1">
    <property type="nucleotide sequence ID" value="NZ_CP139558.1"/>
</dbReference>
<dbReference type="SUPFAM" id="SSF50956">
    <property type="entry name" value="Thermostable phytase (3-phytase)"/>
    <property type="match status" value="1"/>
</dbReference>
<keyword evidence="3" id="KW-1185">Reference proteome</keyword>